<proteinExistence type="predicted"/>
<evidence type="ECO:0000313" key="2">
    <source>
        <dbReference type="EMBL" id="KAG8096367.1"/>
    </source>
</evidence>
<reference evidence="2" key="1">
    <citation type="journal article" date="2021" name="bioRxiv">
        <title>Whole Genome Assembly and Annotation of Northern Wild Rice, Zizania palustris L., Supports a Whole Genome Duplication in the Zizania Genus.</title>
        <authorList>
            <person name="Haas M."/>
            <person name="Kono T."/>
            <person name="Macchietto M."/>
            <person name="Millas R."/>
            <person name="McGilp L."/>
            <person name="Shao M."/>
            <person name="Duquette J."/>
            <person name="Hirsch C.N."/>
            <person name="Kimball J."/>
        </authorList>
    </citation>
    <scope>NUCLEOTIDE SEQUENCE</scope>
    <source>
        <tissue evidence="2">Fresh leaf tissue</tissue>
    </source>
</reference>
<dbReference type="AlphaFoldDB" id="A0A8J5X362"/>
<feature type="compositionally biased region" description="Pro residues" evidence="1">
    <location>
        <begin position="41"/>
        <end position="57"/>
    </location>
</feature>
<keyword evidence="3" id="KW-1185">Reference proteome</keyword>
<sequence length="96" mass="10378">MTASKNFKNSIRSANHHVNASRPMVGQLAFGPCPLASHAPAPSPPMPPRLALPPRAPRQPASTLAFRRLGSHPSTWRTGQEPRRWAVAAGAGWRRA</sequence>
<feature type="compositionally biased region" description="Low complexity" evidence="1">
    <location>
        <begin position="85"/>
        <end position="96"/>
    </location>
</feature>
<evidence type="ECO:0000313" key="3">
    <source>
        <dbReference type="Proteomes" id="UP000729402"/>
    </source>
</evidence>
<protein>
    <submittedName>
        <fullName evidence="2">Uncharacterized protein</fullName>
    </submittedName>
</protein>
<comment type="caution">
    <text evidence="2">The sequence shown here is derived from an EMBL/GenBank/DDBJ whole genome shotgun (WGS) entry which is preliminary data.</text>
</comment>
<name>A0A8J5X362_ZIZPA</name>
<dbReference type="Proteomes" id="UP000729402">
    <property type="component" value="Unassembled WGS sequence"/>
</dbReference>
<accession>A0A8J5X362</accession>
<reference evidence="2" key="2">
    <citation type="submission" date="2021-02" db="EMBL/GenBank/DDBJ databases">
        <authorList>
            <person name="Kimball J.A."/>
            <person name="Haas M.W."/>
            <person name="Macchietto M."/>
            <person name="Kono T."/>
            <person name="Duquette J."/>
            <person name="Shao M."/>
        </authorList>
    </citation>
    <scope>NUCLEOTIDE SEQUENCE</scope>
    <source>
        <tissue evidence="2">Fresh leaf tissue</tissue>
    </source>
</reference>
<dbReference type="EMBL" id="JAAALK010000079">
    <property type="protein sequence ID" value="KAG8096367.1"/>
    <property type="molecule type" value="Genomic_DNA"/>
</dbReference>
<organism evidence="2 3">
    <name type="scientific">Zizania palustris</name>
    <name type="common">Northern wild rice</name>
    <dbReference type="NCBI Taxonomy" id="103762"/>
    <lineage>
        <taxon>Eukaryota</taxon>
        <taxon>Viridiplantae</taxon>
        <taxon>Streptophyta</taxon>
        <taxon>Embryophyta</taxon>
        <taxon>Tracheophyta</taxon>
        <taxon>Spermatophyta</taxon>
        <taxon>Magnoliopsida</taxon>
        <taxon>Liliopsida</taxon>
        <taxon>Poales</taxon>
        <taxon>Poaceae</taxon>
        <taxon>BOP clade</taxon>
        <taxon>Oryzoideae</taxon>
        <taxon>Oryzeae</taxon>
        <taxon>Zizaniinae</taxon>
        <taxon>Zizania</taxon>
    </lineage>
</organism>
<feature type="region of interest" description="Disordered" evidence="1">
    <location>
        <begin position="34"/>
        <end position="96"/>
    </location>
</feature>
<evidence type="ECO:0000256" key="1">
    <source>
        <dbReference type="SAM" id="MobiDB-lite"/>
    </source>
</evidence>
<gene>
    <name evidence="2" type="ORF">GUJ93_ZPchr0013g37178</name>
</gene>